<dbReference type="InterPro" id="IPR003710">
    <property type="entry name" value="ApbA"/>
</dbReference>
<evidence type="ECO:0000256" key="4">
    <source>
        <dbReference type="RuleBase" id="RU362068"/>
    </source>
</evidence>
<evidence type="ECO:0000256" key="3">
    <source>
        <dbReference type="ARBA" id="ARBA00023002"/>
    </source>
</evidence>
<dbReference type="GO" id="GO:0015940">
    <property type="term" value="P:pantothenate biosynthetic process"/>
    <property type="evidence" value="ECO:0007669"/>
    <property type="project" value="InterPro"/>
</dbReference>
<keyword evidence="2 4" id="KW-0521">NADP</keyword>
<dbReference type="PANTHER" id="PTHR21708">
    <property type="entry name" value="PROBABLE 2-DEHYDROPANTOATE 2-REDUCTASE"/>
    <property type="match status" value="1"/>
</dbReference>
<proteinExistence type="inferred from homology"/>
<feature type="domain" description="Ketopantoate reductase C-terminal" evidence="6">
    <location>
        <begin position="200"/>
        <end position="322"/>
    </location>
</feature>
<evidence type="ECO:0000313" key="7">
    <source>
        <dbReference type="EMBL" id="CAI6082618.1"/>
    </source>
</evidence>
<dbReference type="GO" id="GO:0008677">
    <property type="term" value="F:2-dehydropantoate 2-reductase activity"/>
    <property type="evidence" value="ECO:0007669"/>
    <property type="project" value="UniProtKB-EC"/>
</dbReference>
<accession>A0AA35LWQ3</accession>
<dbReference type="GO" id="GO:0005737">
    <property type="term" value="C:cytoplasm"/>
    <property type="evidence" value="ECO:0007669"/>
    <property type="project" value="TreeGrafter"/>
</dbReference>
<gene>
    <name evidence="7" type="ORF">CCHLO57077_00014778</name>
</gene>
<sequence length="347" mass="37916">MARDKARVLIVGTGGVGTLAAYALEIGGKATVTAVMRSNYDVVKEKGIRIDSIEHGHDIKGYRPTEIRKTVPDVTKEGIEPYDFILVTTKNVADVPPTASDLIAPAVTPGKTAIVLSQNGLNIEKPVVARFPNNPIISSVSTIGATEKEKGFIIHDDTDEQKIGPFHNPGVSAAVAEAAARRYIDIYNPNGKLTTLYEPDVLKTRWRKLVYNASFNSVATVLRMDATRMRATEHVVDDLLKPIMREIIAAAKACGVELDANLPDIVVFNDPIEAWFYPSMAQDILKGNFIEAEVIVGEPLREGESRGVPMSTLKVIYGLLKAEQVKTKEKKGLWKPEFGPGHPYKGE</sequence>
<comment type="function">
    <text evidence="4">Catalyzes the NADPH-dependent reduction of ketopantoate into pantoic acid.</text>
</comment>
<dbReference type="Gene3D" id="3.40.50.720">
    <property type="entry name" value="NAD(P)-binding Rossmann-like Domain"/>
    <property type="match status" value="1"/>
</dbReference>
<dbReference type="SUPFAM" id="SSF51735">
    <property type="entry name" value="NAD(P)-binding Rossmann-fold domains"/>
    <property type="match status" value="1"/>
</dbReference>
<reference evidence="7" key="1">
    <citation type="submission" date="2023-01" db="EMBL/GenBank/DDBJ databases">
        <authorList>
            <person name="Piombo E."/>
        </authorList>
    </citation>
    <scope>NUCLEOTIDE SEQUENCE</scope>
</reference>
<evidence type="ECO:0000256" key="1">
    <source>
        <dbReference type="ARBA" id="ARBA00007870"/>
    </source>
</evidence>
<dbReference type="FunFam" id="1.10.1040.10:FF:000017">
    <property type="entry name" value="2-dehydropantoate 2-reductase"/>
    <property type="match status" value="1"/>
</dbReference>
<dbReference type="InterPro" id="IPR013332">
    <property type="entry name" value="KPR_N"/>
</dbReference>
<dbReference type="EMBL" id="CABFNP030000733">
    <property type="protein sequence ID" value="CAI6082618.1"/>
    <property type="molecule type" value="Genomic_DNA"/>
</dbReference>
<protein>
    <recommendedName>
        <fullName evidence="4">2-dehydropantoate 2-reductase</fullName>
        <ecNumber evidence="4">1.1.1.169</ecNumber>
    </recommendedName>
    <alternativeName>
        <fullName evidence="4">Ketopantoate reductase</fullName>
    </alternativeName>
</protein>
<comment type="catalytic activity">
    <reaction evidence="4">
        <text>(R)-pantoate + NADP(+) = 2-dehydropantoate + NADPH + H(+)</text>
        <dbReference type="Rhea" id="RHEA:16233"/>
        <dbReference type="ChEBI" id="CHEBI:11561"/>
        <dbReference type="ChEBI" id="CHEBI:15378"/>
        <dbReference type="ChEBI" id="CHEBI:15980"/>
        <dbReference type="ChEBI" id="CHEBI:57783"/>
        <dbReference type="ChEBI" id="CHEBI:58349"/>
        <dbReference type="EC" id="1.1.1.169"/>
    </reaction>
</comment>
<organism evidence="7 8">
    <name type="scientific">Clonostachys chloroleuca</name>
    <dbReference type="NCBI Taxonomy" id="1926264"/>
    <lineage>
        <taxon>Eukaryota</taxon>
        <taxon>Fungi</taxon>
        <taxon>Dikarya</taxon>
        <taxon>Ascomycota</taxon>
        <taxon>Pezizomycotina</taxon>
        <taxon>Sordariomycetes</taxon>
        <taxon>Hypocreomycetidae</taxon>
        <taxon>Hypocreales</taxon>
        <taxon>Bionectriaceae</taxon>
        <taxon>Clonostachys</taxon>
    </lineage>
</organism>
<evidence type="ECO:0000259" key="6">
    <source>
        <dbReference type="Pfam" id="PF08546"/>
    </source>
</evidence>
<evidence type="ECO:0000313" key="8">
    <source>
        <dbReference type="Proteomes" id="UP001160390"/>
    </source>
</evidence>
<dbReference type="InterPro" id="IPR051402">
    <property type="entry name" value="KPR-Related"/>
</dbReference>
<evidence type="ECO:0000256" key="2">
    <source>
        <dbReference type="ARBA" id="ARBA00022857"/>
    </source>
</evidence>
<dbReference type="SUPFAM" id="SSF48179">
    <property type="entry name" value="6-phosphogluconate dehydrogenase C-terminal domain-like"/>
    <property type="match status" value="1"/>
</dbReference>
<dbReference type="Pfam" id="PF02558">
    <property type="entry name" value="ApbA"/>
    <property type="match status" value="1"/>
</dbReference>
<dbReference type="Proteomes" id="UP001160390">
    <property type="component" value="Unassembled WGS sequence"/>
</dbReference>
<keyword evidence="3 4" id="KW-0560">Oxidoreductase</keyword>
<dbReference type="NCBIfam" id="TIGR00745">
    <property type="entry name" value="apbA_panE"/>
    <property type="match status" value="1"/>
</dbReference>
<dbReference type="Pfam" id="PF08546">
    <property type="entry name" value="ApbA_C"/>
    <property type="match status" value="1"/>
</dbReference>
<dbReference type="AlphaFoldDB" id="A0AA35LWQ3"/>
<feature type="domain" description="Ketopantoate reductase N-terminal" evidence="5">
    <location>
        <begin position="8"/>
        <end position="167"/>
    </location>
</feature>
<evidence type="ECO:0000259" key="5">
    <source>
        <dbReference type="Pfam" id="PF02558"/>
    </source>
</evidence>
<dbReference type="InterPro" id="IPR036291">
    <property type="entry name" value="NAD(P)-bd_dom_sf"/>
</dbReference>
<comment type="similarity">
    <text evidence="1 4">Belongs to the ketopantoate reductase family.</text>
</comment>
<name>A0AA35LWQ3_9HYPO</name>
<dbReference type="Gene3D" id="1.10.1040.10">
    <property type="entry name" value="N-(1-d-carboxylethyl)-l-norvaline Dehydrogenase, domain 2"/>
    <property type="match status" value="1"/>
</dbReference>
<dbReference type="EC" id="1.1.1.169" evidence="4"/>
<dbReference type="InterPro" id="IPR013752">
    <property type="entry name" value="KPA_reductase"/>
</dbReference>
<dbReference type="PANTHER" id="PTHR21708:SF30">
    <property type="entry name" value="2-DEHYDROPANTOATE 2-REDUCTASE-RELATED"/>
    <property type="match status" value="1"/>
</dbReference>
<dbReference type="InterPro" id="IPR008927">
    <property type="entry name" value="6-PGluconate_DH-like_C_sf"/>
</dbReference>
<comment type="caution">
    <text evidence="7">The sequence shown here is derived from an EMBL/GenBank/DDBJ whole genome shotgun (WGS) entry which is preliminary data.</text>
</comment>
<keyword evidence="8" id="KW-1185">Reference proteome</keyword>
<dbReference type="InterPro" id="IPR013328">
    <property type="entry name" value="6PGD_dom2"/>
</dbReference>